<organism evidence="2 3">
    <name type="scientific">Rugosimonospora africana</name>
    <dbReference type="NCBI Taxonomy" id="556532"/>
    <lineage>
        <taxon>Bacteria</taxon>
        <taxon>Bacillati</taxon>
        <taxon>Actinomycetota</taxon>
        <taxon>Actinomycetes</taxon>
        <taxon>Micromonosporales</taxon>
        <taxon>Micromonosporaceae</taxon>
        <taxon>Rugosimonospora</taxon>
    </lineage>
</organism>
<accession>A0A8J3QX74</accession>
<dbReference type="InterPro" id="IPR003673">
    <property type="entry name" value="CoA-Trfase_fam_III"/>
</dbReference>
<reference evidence="2" key="1">
    <citation type="submission" date="2021-01" db="EMBL/GenBank/DDBJ databases">
        <title>Whole genome shotgun sequence of Rugosimonospora africana NBRC 104875.</title>
        <authorList>
            <person name="Komaki H."/>
            <person name="Tamura T."/>
        </authorList>
    </citation>
    <scope>NUCLEOTIDE SEQUENCE</scope>
    <source>
        <strain evidence="2">NBRC 104875</strain>
    </source>
</reference>
<dbReference type="EMBL" id="BONZ01000057">
    <property type="protein sequence ID" value="GIH17762.1"/>
    <property type="molecule type" value="Genomic_DNA"/>
</dbReference>
<dbReference type="InterPro" id="IPR023606">
    <property type="entry name" value="CoA-Trfase_III_dom_1_sf"/>
</dbReference>
<evidence type="ECO:0000313" key="2">
    <source>
        <dbReference type="EMBL" id="GIH17762.1"/>
    </source>
</evidence>
<evidence type="ECO:0000313" key="3">
    <source>
        <dbReference type="Proteomes" id="UP000642748"/>
    </source>
</evidence>
<dbReference type="Proteomes" id="UP000642748">
    <property type="component" value="Unassembled WGS sequence"/>
</dbReference>
<dbReference type="Gene3D" id="3.30.1540.10">
    <property type="entry name" value="formyl-coa transferase, domain 3"/>
    <property type="match status" value="1"/>
</dbReference>
<dbReference type="PANTHER" id="PTHR48228">
    <property type="entry name" value="SUCCINYL-COA--D-CITRAMALATE COA-TRANSFERASE"/>
    <property type="match status" value="1"/>
</dbReference>
<dbReference type="Pfam" id="PF02515">
    <property type="entry name" value="CoA_transf_3"/>
    <property type="match status" value="3"/>
</dbReference>
<dbReference type="AlphaFoldDB" id="A0A8J3QX74"/>
<dbReference type="SUPFAM" id="SSF89796">
    <property type="entry name" value="CoA-transferase family III (CaiB/BaiF)"/>
    <property type="match status" value="3"/>
</dbReference>
<sequence length="783" mass="81386">MDSRMVTDPLADVRVLRIGDRLAGRTLTRLLTDQGARATVVDLDDPDARAKAIAACAGCDIVVDAGAIGRADAAGLGFDDLAPVRPGLIYCSLPVFPPAPADVAPGAGGASAGRVSAGTVSAGTVSAGTVSAGTVSAGTVSAGTVSAGGVPVDDDIAIAAELGLNFVAGREPRDEELPVGSSFGAFLAAGYVMAALLRVRRDPSGQRIVVPLAAATLTTVARRLIRAADPALVDPVAGPRLPIASRYACSDGCFVQSGGAYSRFVETFVDVIGRPEWRPEAVQALLGLPTAADEAAWRGRLDAVFLERTADEWERAINDAGGSCTRCRTRAEWLAEPHARESGIVVDDGTSIRAGRAVRVFEAAPDGGSPAPRDGGAAQRGDGVAQRGDGVAQRGDTVAEHGDGVAVARNGGGLGDSGSPLRGVVVVDLSIVLAGPTCGRALGDLGADVIKVDDPHRPISPYGWLEVNRGKRSILVDLRRDEGREVLWRMLSGADVLLENYRHGKLDQLGFGFADVARACPGIVYASLNAFDVGGPWAARPGWEHNAQAATGMQLALGGWGPGRPPDQVTYPLNDFGTGLLGAYGILLALRRRDATGAAQFVAGSLARTATFISSPLFEEQAADRAASSVRWLRCPDGYVGVLHSVSGRAASEGGALDGDLIRDAADVAGRAASREEAAERLRASGFGCVVVRGSAELPDRPWVRDSGLVVEWEHPRWGALRQSRARGWATGFEPSPSYPAHDPGQDTSVLLAEHGYDDVDIRRLVESGAVASVPLFEMWSVA</sequence>
<dbReference type="InterPro" id="IPR050509">
    <property type="entry name" value="CoA-transferase_III"/>
</dbReference>
<comment type="caution">
    <text evidence="2">The sequence shown here is derived from an EMBL/GenBank/DDBJ whole genome shotgun (WGS) entry which is preliminary data.</text>
</comment>
<dbReference type="Gene3D" id="3.40.50.10540">
    <property type="entry name" value="Crotonobetainyl-coa:carnitine coa-transferase, domain 1"/>
    <property type="match status" value="2"/>
</dbReference>
<feature type="region of interest" description="Disordered" evidence="1">
    <location>
        <begin position="363"/>
        <end position="402"/>
    </location>
</feature>
<name>A0A8J3QX74_9ACTN</name>
<evidence type="ECO:0000256" key="1">
    <source>
        <dbReference type="SAM" id="MobiDB-lite"/>
    </source>
</evidence>
<dbReference type="InterPro" id="IPR044855">
    <property type="entry name" value="CoA-Trfase_III_dom3_sf"/>
</dbReference>
<dbReference type="GO" id="GO:0003824">
    <property type="term" value="F:catalytic activity"/>
    <property type="evidence" value="ECO:0007669"/>
    <property type="project" value="InterPro"/>
</dbReference>
<evidence type="ECO:0008006" key="4">
    <source>
        <dbReference type="Google" id="ProtNLM"/>
    </source>
</evidence>
<protein>
    <recommendedName>
        <fullName evidence="4">Crotonobetainyl-CoA:carnitine CoA-transferase CaiB</fullName>
    </recommendedName>
</protein>
<proteinExistence type="predicted"/>
<keyword evidence="3" id="KW-1185">Reference proteome</keyword>
<gene>
    <name evidence="2" type="ORF">Raf01_59340</name>
</gene>
<dbReference type="PANTHER" id="PTHR48228:SF4">
    <property type="entry name" value="BLR3030 PROTEIN"/>
    <property type="match status" value="1"/>
</dbReference>